<protein>
    <recommendedName>
        <fullName evidence="5">DUF2834 domain-containing protein</fullName>
    </recommendedName>
</protein>
<keyword evidence="4" id="KW-1185">Reference proteome</keyword>
<keyword evidence="2" id="KW-1133">Transmembrane helix</keyword>
<feature type="transmembrane region" description="Helical" evidence="2">
    <location>
        <begin position="218"/>
        <end position="242"/>
    </location>
</feature>
<keyword evidence="2" id="KW-0812">Transmembrane</keyword>
<feature type="transmembrane region" description="Helical" evidence="2">
    <location>
        <begin position="84"/>
        <end position="103"/>
    </location>
</feature>
<dbReference type="Proteomes" id="UP000239649">
    <property type="component" value="Unassembled WGS sequence"/>
</dbReference>
<organism evidence="3 4">
    <name type="scientific">Micractinium conductrix</name>
    <dbReference type="NCBI Taxonomy" id="554055"/>
    <lineage>
        <taxon>Eukaryota</taxon>
        <taxon>Viridiplantae</taxon>
        <taxon>Chlorophyta</taxon>
        <taxon>core chlorophytes</taxon>
        <taxon>Trebouxiophyceae</taxon>
        <taxon>Chlorellales</taxon>
        <taxon>Chlorellaceae</taxon>
        <taxon>Chlorella clade</taxon>
        <taxon>Micractinium</taxon>
    </lineage>
</organism>
<dbReference type="EMBL" id="LHPF02000034">
    <property type="protein sequence ID" value="PSC68679.1"/>
    <property type="molecule type" value="Genomic_DNA"/>
</dbReference>
<proteinExistence type="predicted"/>
<name>A0A2P6V3K7_9CHLO</name>
<evidence type="ECO:0000256" key="2">
    <source>
        <dbReference type="SAM" id="Phobius"/>
    </source>
</evidence>
<feature type="transmembrane region" description="Helical" evidence="2">
    <location>
        <begin position="166"/>
        <end position="187"/>
    </location>
</feature>
<feature type="region of interest" description="Disordered" evidence="1">
    <location>
        <begin position="54"/>
        <end position="81"/>
    </location>
</feature>
<evidence type="ECO:0000256" key="1">
    <source>
        <dbReference type="SAM" id="MobiDB-lite"/>
    </source>
</evidence>
<dbReference type="PANTHER" id="PTHR36009">
    <property type="match status" value="1"/>
</dbReference>
<accession>A0A2P6V3K7</accession>
<dbReference type="OrthoDB" id="47210at2759"/>
<evidence type="ECO:0000313" key="4">
    <source>
        <dbReference type="Proteomes" id="UP000239649"/>
    </source>
</evidence>
<gene>
    <name evidence="3" type="ORF">C2E20_7761</name>
</gene>
<reference evidence="3 4" key="1">
    <citation type="journal article" date="2018" name="Plant J.">
        <title>Genome sequences of Chlorella sorokiniana UTEX 1602 and Micractinium conductrix SAG 241.80: implications to maltose excretion by a green alga.</title>
        <authorList>
            <person name="Arriola M.B."/>
            <person name="Velmurugan N."/>
            <person name="Zhang Y."/>
            <person name="Plunkett M.H."/>
            <person name="Hondzo H."/>
            <person name="Barney B.M."/>
        </authorList>
    </citation>
    <scope>NUCLEOTIDE SEQUENCE [LARGE SCALE GENOMIC DNA]</scope>
    <source>
        <strain evidence="3 4">SAG 241.80</strain>
    </source>
</reference>
<feature type="transmembrane region" description="Helical" evidence="2">
    <location>
        <begin position="287"/>
        <end position="306"/>
    </location>
</feature>
<evidence type="ECO:0000313" key="3">
    <source>
        <dbReference type="EMBL" id="PSC68679.1"/>
    </source>
</evidence>
<comment type="caution">
    <text evidence="3">The sequence shown here is derived from an EMBL/GenBank/DDBJ whole genome shotgun (WGS) entry which is preliminary data.</text>
</comment>
<evidence type="ECO:0008006" key="5">
    <source>
        <dbReference type="Google" id="ProtNLM"/>
    </source>
</evidence>
<sequence>MPAQALAAALPAALPARSRRLCSPQLHSPNHRLVLPLGSWHGLSLAAAAAAAARQRRPAPPPAASNGEQQQPRGGDDGPEPSNLMSNAGLFLLWAALTGYAFFLSPNQTPLRDSYFLEKLVGLGVEDGVPMNAIVQQLFLIMGVWPLVYTALLIPSGKSANGVPAWPFITLSYAVGAFGLLPFMALWQPPRDPPQVPASKEDLEGVGNLMQRGMESPVVAVLCVVGAVACLGQAALAGGAQWQAYIKLLDESRFIHVMSLDFLTLTALAPFWMANDAALRKWKQRESLLPVLSVLPVLGPAIYLCLRPRAQA</sequence>
<dbReference type="AlphaFoldDB" id="A0A2P6V3K7"/>
<feature type="transmembrane region" description="Helical" evidence="2">
    <location>
        <begin position="134"/>
        <end position="154"/>
    </location>
</feature>
<dbReference type="PANTHER" id="PTHR36009:SF3">
    <property type="entry name" value="TRANSMEMBRANE PROTEIN"/>
    <property type="match status" value="1"/>
</dbReference>
<keyword evidence="2" id="KW-0472">Membrane</keyword>
<feature type="transmembrane region" description="Helical" evidence="2">
    <location>
        <begin position="254"/>
        <end position="275"/>
    </location>
</feature>